<sequence length="113" mass="12705">MASPLELLTNRGDRQPSYLNDKWNPLICSAVGFGAVCYINWATRRPVFSGVQRHAAAVLGGAALGVFIDKKRNDYLAERDAVLRHYVELHPEDFPTPERKKIGETLEAWAPIR</sequence>
<evidence type="ECO:0000313" key="12">
    <source>
        <dbReference type="EMBL" id="CAD7079657.1"/>
    </source>
</evidence>
<evidence type="ECO:0000256" key="10">
    <source>
        <dbReference type="ARBA" id="ARBA00023136"/>
    </source>
</evidence>
<dbReference type="OrthoDB" id="6329847at2759"/>
<keyword evidence="13" id="KW-1185">Reference proteome</keyword>
<proteinExistence type="inferred from homology"/>
<keyword evidence="3 11" id="KW-0813">Transport</keyword>
<keyword evidence="6 11" id="KW-0999">Mitochondrion inner membrane</keyword>
<protein>
    <recommendedName>
        <fullName evidence="11">NADH dehydrogenase [ubiquinone] 1 subunit C2</fullName>
    </recommendedName>
</protein>
<dbReference type="InterPro" id="IPR009423">
    <property type="entry name" value="NDUC2"/>
</dbReference>
<evidence type="ECO:0000256" key="1">
    <source>
        <dbReference type="ARBA" id="ARBA00004298"/>
    </source>
</evidence>
<dbReference type="GO" id="GO:0005743">
    <property type="term" value="C:mitochondrial inner membrane"/>
    <property type="evidence" value="ECO:0007669"/>
    <property type="project" value="UniProtKB-SubCell"/>
</dbReference>
<dbReference type="GO" id="GO:0006120">
    <property type="term" value="P:mitochondrial electron transport, NADH to ubiquinone"/>
    <property type="evidence" value="ECO:0007669"/>
    <property type="project" value="InterPro"/>
</dbReference>
<dbReference type="Pfam" id="PF06374">
    <property type="entry name" value="NDUF_C2"/>
    <property type="match status" value="1"/>
</dbReference>
<dbReference type="FunCoup" id="A0A7R8UGN0">
    <property type="interactions" value="747"/>
</dbReference>
<keyword evidence="8" id="KW-1133">Transmembrane helix</keyword>
<evidence type="ECO:0000256" key="5">
    <source>
        <dbReference type="ARBA" id="ARBA00022692"/>
    </source>
</evidence>
<evidence type="ECO:0000256" key="3">
    <source>
        <dbReference type="ARBA" id="ARBA00022448"/>
    </source>
</evidence>
<evidence type="ECO:0000313" key="13">
    <source>
        <dbReference type="Proteomes" id="UP000594454"/>
    </source>
</evidence>
<keyword evidence="4 11" id="KW-0679">Respiratory chain</keyword>
<accession>A0A7R8UGN0</accession>
<comment type="subcellular location">
    <subcellularLocation>
        <location evidence="1">Mitochondrion inner membrane</location>
        <topology evidence="1">Single-pass membrane protein</topology>
        <orientation evidence="1">Matrix side</orientation>
    </subcellularLocation>
</comment>
<dbReference type="PANTHER" id="PTHR13099:SF0">
    <property type="entry name" value="NADH DEHYDROGENASE [UBIQUINONE] 1 SUBUNIT C2-RELATED"/>
    <property type="match status" value="1"/>
</dbReference>
<dbReference type="InParanoid" id="A0A7R8UGN0"/>
<evidence type="ECO:0000256" key="9">
    <source>
        <dbReference type="ARBA" id="ARBA00023128"/>
    </source>
</evidence>
<name>A0A7R8UGN0_HERIL</name>
<keyword evidence="9 11" id="KW-0496">Mitochondrion</keyword>
<keyword evidence="7 11" id="KW-0249">Electron transport</keyword>
<evidence type="ECO:0000256" key="11">
    <source>
        <dbReference type="PIRNR" id="PIRNR017834"/>
    </source>
</evidence>
<keyword evidence="5" id="KW-0812">Transmembrane</keyword>
<dbReference type="EMBL" id="LR899009">
    <property type="protein sequence ID" value="CAD7079657.1"/>
    <property type="molecule type" value="Genomic_DNA"/>
</dbReference>
<dbReference type="PANTHER" id="PTHR13099">
    <property type="entry name" value="NADH-UBIQUINONE OXIDOREDUCTASE SUBUNIT B14.5B"/>
    <property type="match status" value="1"/>
</dbReference>
<dbReference type="Proteomes" id="UP000594454">
    <property type="component" value="Chromosome 1"/>
</dbReference>
<dbReference type="PIRSF" id="PIRSF017834">
    <property type="entry name" value="NADH-UbQ_OxRdtase_b14.5b"/>
    <property type="match status" value="1"/>
</dbReference>
<evidence type="ECO:0000256" key="4">
    <source>
        <dbReference type="ARBA" id="ARBA00022660"/>
    </source>
</evidence>
<reference evidence="12 13" key="1">
    <citation type="submission" date="2020-11" db="EMBL/GenBank/DDBJ databases">
        <authorList>
            <person name="Wallbank WR R."/>
            <person name="Pardo Diaz C."/>
            <person name="Kozak K."/>
            <person name="Martin S."/>
            <person name="Jiggins C."/>
            <person name="Moest M."/>
            <person name="Warren A I."/>
            <person name="Generalovic N T."/>
            <person name="Byers J.R.P. K."/>
            <person name="Montejo-Kovacevich G."/>
            <person name="Yen C E."/>
        </authorList>
    </citation>
    <scope>NUCLEOTIDE SEQUENCE [LARGE SCALE GENOMIC DNA]</scope>
</reference>
<comment type="function">
    <text evidence="11">Accessory subunit of the mitochondrial membrane respiratory chain NADH dehydrogenase (Complex I), that is believed not to be involved in catalysis. Complex I functions in the transfer of electrons from NADH to the respiratory chain. The immediate electron acceptor for the enzyme is believed to be ubiquinone.</text>
</comment>
<dbReference type="AlphaFoldDB" id="A0A7R8UGN0"/>
<evidence type="ECO:0000256" key="6">
    <source>
        <dbReference type="ARBA" id="ARBA00022792"/>
    </source>
</evidence>
<dbReference type="OMA" id="PIWNPMA"/>
<keyword evidence="10 11" id="KW-0472">Membrane</keyword>
<evidence type="ECO:0000256" key="7">
    <source>
        <dbReference type="ARBA" id="ARBA00022982"/>
    </source>
</evidence>
<evidence type="ECO:0000256" key="8">
    <source>
        <dbReference type="ARBA" id="ARBA00022989"/>
    </source>
</evidence>
<gene>
    <name evidence="12" type="ORF">HERILL_LOCUS2862</name>
</gene>
<organism evidence="12 13">
    <name type="scientific">Hermetia illucens</name>
    <name type="common">Black soldier fly</name>
    <dbReference type="NCBI Taxonomy" id="343691"/>
    <lineage>
        <taxon>Eukaryota</taxon>
        <taxon>Metazoa</taxon>
        <taxon>Ecdysozoa</taxon>
        <taxon>Arthropoda</taxon>
        <taxon>Hexapoda</taxon>
        <taxon>Insecta</taxon>
        <taxon>Pterygota</taxon>
        <taxon>Neoptera</taxon>
        <taxon>Endopterygota</taxon>
        <taxon>Diptera</taxon>
        <taxon>Brachycera</taxon>
        <taxon>Stratiomyomorpha</taxon>
        <taxon>Stratiomyidae</taxon>
        <taxon>Hermetiinae</taxon>
        <taxon>Hermetia</taxon>
    </lineage>
</organism>
<evidence type="ECO:0000256" key="2">
    <source>
        <dbReference type="ARBA" id="ARBA00008674"/>
    </source>
</evidence>
<comment type="similarity">
    <text evidence="2 11">Belongs to the complex I NDUFC2 subunit family.</text>
</comment>